<reference evidence="3 7" key="1">
    <citation type="journal article" date="2015" name="ISME J.">
        <title>Elemental sulfur and acetate can support life of a novel strictly anaerobic haloarchaeon.</title>
        <authorList>
            <person name="Sorokin D.Y."/>
            <person name="Kublanov I.V."/>
            <person name="Gavrilov S.N."/>
            <person name="Rojo D."/>
            <person name="Roman P."/>
            <person name="Golyshin P.N."/>
            <person name="Slepak V.Z."/>
            <person name="Smedile F."/>
            <person name="Ferrer M."/>
            <person name="Messina E."/>
            <person name="La Cono V."/>
            <person name="Yakimov M.M."/>
        </authorList>
    </citation>
    <scope>NUCLEOTIDE SEQUENCE [LARGE SCALE GENOMIC DNA]</scope>
    <source>
        <strain evidence="3 7">HSR2</strain>
    </source>
</reference>
<evidence type="ECO:0000313" key="5">
    <source>
        <dbReference type="EMBL" id="ALG82586.1"/>
    </source>
</evidence>
<reference evidence="4 6" key="3">
    <citation type="journal article" date="2016" name="Stand. Genomic Sci.">
        <title>Complete genome sequence of 'Halanaeroarchaeum sulfurireducens' M27-SA2, a sulfur-reducing and acetate-oxidizing haloarchaeon from the deep-sea hypersaline anoxic lake Medee.</title>
        <authorList>
            <person name="Messina E."/>
            <person name="Sorokin D.Y."/>
            <person name="Kublanov I.V."/>
            <person name="Toshchakov S."/>
            <person name="Lopatina A."/>
            <person name="Arcadi E."/>
            <person name="Smedile F."/>
            <person name="La Spada G."/>
            <person name="La Cono V."/>
            <person name="Yakimov M.M."/>
        </authorList>
    </citation>
    <scope>NUCLEOTIDE SEQUENCE [LARGE SCALE GENOMIC DNA]</scope>
    <source>
        <strain evidence="4 6">M27-SA2</strain>
    </source>
</reference>
<dbReference type="AlphaFoldDB" id="A0A0F7PBV7"/>
<keyword evidence="7" id="KW-1185">Reference proteome</keyword>
<dbReference type="InterPro" id="IPR038717">
    <property type="entry name" value="Tc1-like_DDE_dom"/>
</dbReference>
<dbReference type="InterPro" id="IPR036397">
    <property type="entry name" value="RNaseH_sf"/>
</dbReference>
<dbReference type="GeneID" id="26011037"/>
<gene>
    <name evidence="4" type="ORF">HLASA_0104</name>
    <name evidence="5" type="ORF">HLASA_1704</name>
    <name evidence="2" type="ORF">HLASF_0104</name>
    <name evidence="3" type="ORF">HLASF_1717</name>
</gene>
<organism evidence="3 7">
    <name type="scientific">Halanaeroarchaeum sulfurireducens</name>
    <dbReference type="NCBI Taxonomy" id="1604004"/>
    <lineage>
        <taxon>Archaea</taxon>
        <taxon>Methanobacteriati</taxon>
        <taxon>Methanobacteriota</taxon>
        <taxon>Stenosarchaea group</taxon>
        <taxon>Halobacteria</taxon>
        <taxon>Halobacteriales</taxon>
        <taxon>Halobacteriaceae</taxon>
        <taxon>Halanaeroarchaeum</taxon>
    </lineage>
</organism>
<dbReference type="KEGG" id="hsu:HLASF_0104"/>
<evidence type="ECO:0000313" key="6">
    <source>
        <dbReference type="Proteomes" id="UP000060390"/>
    </source>
</evidence>
<evidence type="ECO:0000259" key="1">
    <source>
        <dbReference type="Pfam" id="PF13358"/>
    </source>
</evidence>
<dbReference type="Pfam" id="PF13358">
    <property type="entry name" value="DDE_3"/>
    <property type="match status" value="1"/>
</dbReference>
<dbReference type="KEGG" id="hsf:HLASA_1704"/>
<dbReference type="KEGG" id="hsf:HLASA_0104"/>
<dbReference type="EMBL" id="CP011564">
    <property type="protein sequence ID" value="ALG81020.1"/>
    <property type="molecule type" value="Genomic_DNA"/>
</dbReference>
<protein>
    <submittedName>
        <fullName evidence="2">Transposase</fullName>
    </submittedName>
</protein>
<evidence type="ECO:0000313" key="3">
    <source>
        <dbReference type="EMBL" id="AKH98192.1"/>
    </source>
</evidence>
<dbReference type="EMBL" id="CP008874">
    <property type="protein sequence ID" value="AKH98192.1"/>
    <property type="molecule type" value="Genomic_DNA"/>
</dbReference>
<dbReference type="EMBL" id="CP011564">
    <property type="protein sequence ID" value="ALG82586.1"/>
    <property type="molecule type" value="Genomic_DNA"/>
</dbReference>
<dbReference type="RefSeq" id="WP_235272142.1">
    <property type="nucleotide sequence ID" value="NZ_CP008874.1"/>
</dbReference>
<dbReference type="KEGG" id="hsu:HLASF_1717"/>
<accession>A0A0F7PBV7</accession>
<dbReference type="Gene3D" id="3.30.420.10">
    <property type="entry name" value="Ribonuclease H-like superfamily/Ribonuclease H"/>
    <property type="match status" value="1"/>
</dbReference>
<evidence type="ECO:0000313" key="7">
    <source>
        <dbReference type="Proteomes" id="UP000069906"/>
    </source>
</evidence>
<dbReference type="Proteomes" id="UP000060390">
    <property type="component" value="Chromosome"/>
</dbReference>
<dbReference type="HOGENOM" id="CLU_1458149_0_0_2"/>
<dbReference type="STRING" id="1604004.HLASA_0104"/>
<evidence type="ECO:0000313" key="4">
    <source>
        <dbReference type="EMBL" id="ALG81020.1"/>
    </source>
</evidence>
<evidence type="ECO:0000313" key="2">
    <source>
        <dbReference type="EMBL" id="AKH96618.1"/>
    </source>
</evidence>
<name>A0A0F7PBV7_9EURY</name>
<dbReference type="GO" id="GO:0003676">
    <property type="term" value="F:nucleic acid binding"/>
    <property type="evidence" value="ECO:0007669"/>
    <property type="project" value="InterPro"/>
</dbReference>
<reference evidence="6" key="2">
    <citation type="submission" date="2015-05" db="EMBL/GenBank/DDBJ databases">
        <title>Complete genome sequence of Halanaeroarchaeum sulfurireducens type strain M27-SA2, a sulfate-reducer haloarchaeon from marine anoxic lake Medee.</title>
        <authorList>
            <person name="Messina E."/>
            <person name="Kublanov I.V."/>
            <person name="Toshchakov S."/>
            <person name="Arcadi E."/>
            <person name="La Spada G."/>
            <person name="La Cono V."/>
            <person name="Yakimov M.M."/>
        </authorList>
    </citation>
    <scope>NUCLEOTIDE SEQUENCE [LARGE SCALE GENOMIC DNA]</scope>
    <source>
        <strain evidence="6">M27-SA2</strain>
    </source>
</reference>
<sequence length="185" mass="21322">MIDDDWTILTVDQHHKPVETVRRRAWFSAGSDPTVEVSGSRHAVTILGAISHERESFYTWSEERLSAAHGIRFLQALQDEFGKNIIVLLDRAPYFYAKDLWEFASGSRSTEFVDDTSVERVVGDAIQVWYFPPHSPDLNPTEACWNQLEDWFNYRLVEDLDQLKSMLLNAFPSIDPPQISNYLCP</sequence>
<dbReference type="Proteomes" id="UP000069906">
    <property type="component" value="Chromosome"/>
</dbReference>
<dbReference type="EMBL" id="CP008874">
    <property type="protein sequence ID" value="AKH96618.1"/>
    <property type="molecule type" value="Genomic_DNA"/>
</dbReference>
<feature type="domain" description="Tc1-like transposase DDE" evidence="1">
    <location>
        <begin position="8"/>
        <end position="164"/>
    </location>
</feature>
<proteinExistence type="predicted"/>